<sequence>MKKILFMTLGVLGVFGLGILLAIIATLYSSKRGLYYSKITPVIIPTIEKAKERGVFYKTLLFLNKDTLKIDSLELVPWQAWLERKYIEKEKKVDLETFVLVIKFALSKRGKIFYPSGPSLLPGFTTSASPEYMFPHIQQETNYMYTVAWLDKQNLSDTLVIQNEKSIQAIKLVKAK</sequence>
<proteinExistence type="predicted"/>
<comment type="caution">
    <text evidence="2">The sequence shown here is derived from an EMBL/GenBank/DDBJ whole genome shotgun (WGS) entry which is preliminary data.</text>
</comment>
<keyword evidence="1" id="KW-1133">Transmembrane helix</keyword>
<evidence type="ECO:0000256" key="1">
    <source>
        <dbReference type="SAM" id="Phobius"/>
    </source>
</evidence>
<dbReference type="RefSeq" id="WP_313975934.1">
    <property type="nucleotide sequence ID" value="NZ_JASJOS010000002.1"/>
</dbReference>
<organism evidence="2 3">
    <name type="scientific">Xanthocytophaga flava</name>
    <dbReference type="NCBI Taxonomy" id="3048013"/>
    <lineage>
        <taxon>Bacteria</taxon>
        <taxon>Pseudomonadati</taxon>
        <taxon>Bacteroidota</taxon>
        <taxon>Cytophagia</taxon>
        <taxon>Cytophagales</taxon>
        <taxon>Rhodocytophagaceae</taxon>
        <taxon>Xanthocytophaga</taxon>
    </lineage>
</organism>
<feature type="transmembrane region" description="Helical" evidence="1">
    <location>
        <begin position="6"/>
        <end position="28"/>
    </location>
</feature>
<protein>
    <submittedName>
        <fullName evidence="2">Uncharacterized protein</fullName>
    </submittedName>
</protein>
<name>A0AAE3U5J7_9BACT</name>
<keyword evidence="1" id="KW-0812">Transmembrane</keyword>
<evidence type="ECO:0000313" key="3">
    <source>
        <dbReference type="Proteomes" id="UP001241110"/>
    </source>
</evidence>
<dbReference type="EMBL" id="JASJOS010000002">
    <property type="protein sequence ID" value="MDJ1479597.1"/>
    <property type="molecule type" value="Genomic_DNA"/>
</dbReference>
<dbReference type="Proteomes" id="UP001241110">
    <property type="component" value="Unassembled WGS sequence"/>
</dbReference>
<reference evidence="2" key="1">
    <citation type="submission" date="2023-05" db="EMBL/GenBank/DDBJ databases">
        <authorList>
            <person name="Zhang X."/>
        </authorList>
    </citation>
    <scope>NUCLEOTIDE SEQUENCE</scope>
    <source>
        <strain evidence="2">YF14B1</strain>
    </source>
</reference>
<evidence type="ECO:0000313" key="2">
    <source>
        <dbReference type="EMBL" id="MDJ1479597.1"/>
    </source>
</evidence>
<keyword evidence="1" id="KW-0472">Membrane</keyword>
<dbReference type="AlphaFoldDB" id="A0AAE3U5J7"/>
<accession>A0AAE3U5J7</accession>
<gene>
    <name evidence="2" type="ORF">QNI16_03815</name>
</gene>